<evidence type="ECO:0000256" key="5">
    <source>
        <dbReference type="ARBA" id="ARBA00022840"/>
    </source>
</evidence>
<keyword evidence="5" id="KW-0067">ATP-binding</keyword>
<keyword evidence="2" id="KW-0677">Repeat</keyword>
<evidence type="ECO:0000313" key="12">
    <source>
        <dbReference type="Proteomes" id="UP000827721"/>
    </source>
</evidence>
<keyword evidence="3" id="KW-0547">Nucleotide-binding</keyword>
<dbReference type="Pfam" id="PF23559">
    <property type="entry name" value="WHD_DRP"/>
    <property type="match status" value="1"/>
</dbReference>
<evidence type="ECO:0000259" key="8">
    <source>
        <dbReference type="Pfam" id="PF18052"/>
    </source>
</evidence>
<dbReference type="PANTHER" id="PTHR36766">
    <property type="entry name" value="PLANT BROAD-SPECTRUM MILDEW RESISTANCE PROTEIN RPW8"/>
    <property type="match status" value="1"/>
</dbReference>
<keyword evidence="1" id="KW-0433">Leucine-rich repeat</keyword>
<dbReference type="Proteomes" id="UP000827721">
    <property type="component" value="Unassembled WGS sequence"/>
</dbReference>
<feature type="domain" description="Disease resistance protein winged helix" evidence="9">
    <location>
        <begin position="433"/>
        <end position="501"/>
    </location>
</feature>
<keyword evidence="4" id="KW-0611">Plant defense</keyword>
<protein>
    <recommendedName>
        <fullName evidence="13">Disease resistance RPP13-like protein 1</fullName>
    </recommendedName>
</protein>
<dbReference type="EMBL" id="JAFEMO010000003">
    <property type="protein sequence ID" value="KAH7574715.1"/>
    <property type="molecule type" value="Genomic_DNA"/>
</dbReference>
<gene>
    <name evidence="11" type="ORF">JRO89_XS03G0334400</name>
</gene>
<reference evidence="11 12" key="1">
    <citation type="submission" date="2021-02" db="EMBL/GenBank/DDBJ databases">
        <title>Plant Genome Project.</title>
        <authorList>
            <person name="Zhang R.-G."/>
        </authorList>
    </citation>
    <scope>NUCLEOTIDE SEQUENCE [LARGE SCALE GENOMIC DNA]</scope>
    <source>
        <tissue evidence="11">Leaves</tissue>
    </source>
</reference>
<dbReference type="InterPro" id="IPR027417">
    <property type="entry name" value="P-loop_NTPase"/>
</dbReference>
<sequence>MATGEVVLLGFFQVLFDKLASRDVLVFARQEKVDSELKNWRKGLQVVNSVLVDAEERQLTDGDVKIWLRNLQDLAYDMEDILDEFSTEELGRKLMAQSRERSSRFRNFSSASFSSWSPDAFKFSISIGSKVKGITRRLDELCRERRDFQLSEAAASSWTTSASRRPPSTSLQTEPGVYGRDEDKDKILATVLSDEPSHANFDVIAIVGTGGVGKTTLAKEVYNHRATFGFDIKAWVCVSDEFDVLRISKSILESITSSSCDLQNMNQVQTQLKDAVVGKKFLVVLDDVWSEYDHKWEVLRSPFLYGAPGSKIVVTTRSTKVALTMGCPTYYYLNLLSHDACWSVFLSRAEIIGPLEKCLDLIRKKVVEKCKGLPLAARTLGGLLRFKEYDEWEPILDSKLWDIVENSAILPILRLSYYHLPSYLKRCFAYCSIFPKDYEFEEEELVLLWIANGLIPFTENMHWEDRGRDYFRELQSRSFFQRSSSYNNSKFVMHDLINDLAQSVSGETIFRLEGHNHSGGFQRARHASYICGAYDGKRKFEVFYDAECLRTFLPIPVSDHTPYITNAVISDLLPKLKKLRVLSLRKYCITELPNSIGGLRHLTYLNLSGTMIKSLPESVSSLFNLQILLLKDCLCLRKLPPDMGNLISLLHLDIKNVKLSEMPLRMGELKYLERLSNFIVGKGLGSQVKDLMELKFLRGELCISGLENVINLESRILSDKRNLDVLQLEWESHFDDSRNETIEKDVLGMLRPHSNIKTLIIKFYGGIGFPSWVGDPSFSNMVFLRLENCEKCKFLPSLGLLPSLRNLCIKGMTRLERISFEIFGISSKSFQSLEILHFEDLQEWKQWDPATEDDEQVERFPCLRELSIIDCPKLTGTLPNDLPLLDKLVIRECENMLVSVSNFPMLCELEVDGSRRVLCSHPIDFKSVKSMTLSNILDFGNWSMQGFQKVEHLKVVGCEKLIYLWQNEFCLEKPTPGMHSLAFLRELSIENCPSLVSFPEADLFSLLSVLKIENCNSLKYLPVVMKNNKARLHSLRIKECDSLTCIVKGQLPSSLMQLSVISCKKLQCVLDNREDNRTSSASPFSSVMHEENIDSTSPSVLEYLYIFDCPSLTCLSSRGQLPASLKHLGIRGCRELTTLSERGQLPATLKHIEISGCSALTNLSSGGLLPETLQHLNIADCRNLVSVAKGFHNNRSLEFLLIRNCNSLESIPEGLHNLRSLRSIYIWNCPSLLSFPEAGLPNTSLGIVSIERCKKVEALPNHMHNLNSLKELVIWGCPSIRSFPEHGFPTNLTTLSISDPNIYKSLLHWGFHQLSSLKSLEIRGCPDAESFPQEEMGMMLPTTLTRLTINGFPKLKYLSSVGFVSLSWLEDLSISDCPELKSFPKVGLPCSLLQLYISGCPLLKKRCKRGKGKFWSMIKDIPRVRIDSKFIYDPQ</sequence>
<dbReference type="Pfam" id="PF18052">
    <property type="entry name" value="Rx_N"/>
    <property type="match status" value="1"/>
</dbReference>
<dbReference type="Gene3D" id="1.20.5.4130">
    <property type="match status" value="1"/>
</dbReference>
<dbReference type="Gene3D" id="1.10.8.430">
    <property type="entry name" value="Helical domain of apoptotic protease-activating factors"/>
    <property type="match status" value="1"/>
</dbReference>
<dbReference type="InterPro" id="IPR032675">
    <property type="entry name" value="LRR_dom_sf"/>
</dbReference>
<evidence type="ECO:0008006" key="13">
    <source>
        <dbReference type="Google" id="ProtNLM"/>
    </source>
</evidence>
<dbReference type="Gene3D" id="1.10.10.10">
    <property type="entry name" value="Winged helix-like DNA-binding domain superfamily/Winged helix DNA-binding domain"/>
    <property type="match status" value="1"/>
</dbReference>
<dbReference type="InterPro" id="IPR042197">
    <property type="entry name" value="Apaf_helical"/>
</dbReference>
<name>A0ABQ8IDG7_9ROSI</name>
<dbReference type="InterPro" id="IPR002182">
    <property type="entry name" value="NB-ARC"/>
</dbReference>
<evidence type="ECO:0000259" key="9">
    <source>
        <dbReference type="Pfam" id="PF23559"/>
    </source>
</evidence>
<feature type="region of interest" description="Disordered" evidence="6">
    <location>
        <begin position="158"/>
        <end position="179"/>
    </location>
</feature>
<organism evidence="11 12">
    <name type="scientific">Xanthoceras sorbifolium</name>
    <dbReference type="NCBI Taxonomy" id="99658"/>
    <lineage>
        <taxon>Eukaryota</taxon>
        <taxon>Viridiplantae</taxon>
        <taxon>Streptophyta</taxon>
        <taxon>Embryophyta</taxon>
        <taxon>Tracheophyta</taxon>
        <taxon>Spermatophyta</taxon>
        <taxon>Magnoliopsida</taxon>
        <taxon>eudicotyledons</taxon>
        <taxon>Gunneridae</taxon>
        <taxon>Pentapetalae</taxon>
        <taxon>rosids</taxon>
        <taxon>malvids</taxon>
        <taxon>Sapindales</taxon>
        <taxon>Sapindaceae</taxon>
        <taxon>Xanthoceroideae</taxon>
        <taxon>Xanthoceras</taxon>
    </lineage>
</organism>
<comment type="caution">
    <text evidence="11">The sequence shown here is derived from an EMBL/GenBank/DDBJ whole genome shotgun (WGS) entry which is preliminary data.</text>
</comment>
<dbReference type="SUPFAM" id="SSF52540">
    <property type="entry name" value="P-loop containing nucleoside triphosphate hydrolases"/>
    <property type="match status" value="1"/>
</dbReference>
<evidence type="ECO:0000259" key="7">
    <source>
        <dbReference type="Pfam" id="PF00931"/>
    </source>
</evidence>
<proteinExistence type="predicted"/>
<evidence type="ECO:0000256" key="1">
    <source>
        <dbReference type="ARBA" id="ARBA00022614"/>
    </source>
</evidence>
<feature type="domain" description="Disease resistance N-terminal" evidence="8">
    <location>
        <begin position="12"/>
        <end position="101"/>
    </location>
</feature>
<evidence type="ECO:0000256" key="6">
    <source>
        <dbReference type="SAM" id="MobiDB-lite"/>
    </source>
</evidence>
<dbReference type="Gene3D" id="3.40.50.300">
    <property type="entry name" value="P-loop containing nucleotide triphosphate hydrolases"/>
    <property type="match status" value="1"/>
</dbReference>
<dbReference type="InterPro" id="IPR058922">
    <property type="entry name" value="WHD_DRP"/>
</dbReference>
<evidence type="ECO:0000313" key="11">
    <source>
        <dbReference type="EMBL" id="KAH7574715.1"/>
    </source>
</evidence>
<evidence type="ECO:0000256" key="3">
    <source>
        <dbReference type="ARBA" id="ARBA00022741"/>
    </source>
</evidence>
<dbReference type="Gene3D" id="3.80.10.10">
    <property type="entry name" value="Ribonuclease Inhibitor"/>
    <property type="match status" value="5"/>
</dbReference>
<dbReference type="Pfam" id="PF25019">
    <property type="entry name" value="LRR_R13L1-DRL21"/>
    <property type="match status" value="1"/>
</dbReference>
<evidence type="ECO:0000256" key="4">
    <source>
        <dbReference type="ARBA" id="ARBA00022821"/>
    </source>
</evidence>
<dbReference type="PANTHER" id="PTHR36766:SF51">
    <property type="entry name" value="DISEASE RESISTANCE RPP13-LIKE PROTEIN 1"/>
    <property type="match status" value="1"/>
</dbReference>
<evidence type="ECO:0000259" key="10">
    <source>
        <dbReference type="Pfam" id="PF25019"/>
    </source>
</evidence>
<dbReference type="SUPFAM" id="SSF52058">
    <property type="entry name" value="L domain-like"/>
    <property type="match status" value="3"/>
</dbReference>
<feature type="compositionally biased region" description="Low complexity" evidence="6">
    <location>
        <begin position="158"/>
        <end position="170"/>
    </location>
</feature>
<dbReference type="PRINTS" id="PR00364">
    <property type="entry name" value="DISEASERSIST"/>
</dbReference>
<dbReference type="InterPro" id="IPR036388">
    <property type="entry name" value="WH-like_DNA-bd_sf"/>
</dbReference>
<feature type="domain" description="R13L1/DRL21-like LRR repeat region" evidence="10">
    <location>
        <begin position="689"/>
        <end position="812"/>
    </location>
</feature>
<evidence type="ECO:0000256" key="2">
    <source>
        <dbReference type="ARBA" id="ARBA00022737"/>
    </source>
</evidence>
<dbReference type="InterPro" id="IPR041118">
    <property type="entry name" value="Rx_N"/>
</dbReference>
<feature type="domain" description="NB-ARC" evidence="7">
    <location>
        <begin position="184"/>
        <end position="346"/>
    </location>
</feature>
<dbReference type="InterPro" id="IPR056789">
    <property type="entry name" value="LRR_R13L1-DRL21"/>
</dbReference>
<accession>A0ABQ8IDG7</accession>
<keyword evidence="12" id="KW-1185">Reference proteome</keyword>
<dbReference type="Pfam" id="PF00931">
    <property type="entry name" value="NB-ARC"/>
    <property type="match status" value="1"/>
</dbReference>